<dbReference type="PROSITE" id="PS01063">
    <property type="entry name" value="SIGMA70_ECF"/>
    <property type="match status" value="1"/>
</dbReference>
<dbReference type="GO" id="GO:0016987">
    <property type="term" value="F:sigma factor activity"/>
    <property type="evidence" value="ECO:0007669"/>
    <property type="project" value="UniProtKB-KW"/>
</dbReference>
<evidence type="ECO:0000256" key="6">
    <source>
        <dbReference type="RuleBase" id="RU000716"/>
    </source>
</evidence>
<gene>
    <name evidence="9" type="ORF">SAMN05421736_13015</name>
</gene>
<evidence type="ECO:0000313" key="9">
    <source>
        <dbReference type="EMBL" id="SDZ67562.1"/>
    </source>
</evidence>
<dbReference type="Gene3D" id="1.10.10.10">
    <property type="entry name" value="Winged helix-like DNA-binding domain superfamily/Winged helix DNA-binding domain"/>
    <property type="match status" value="1"/>
</dbReference>
<keyword evidence="3 6" id="KW-0731">Sigma factor</keyword>
<dbReference type="Proteomes" id="UP000198935">
    <property type="component" value="Unassembled WGS sequence"/>
</dbReference>
<dbReference type="SUPFAM" id="SSF88659">
    <property type="entry name" value="Sigma3 and sigma4 domains of RNA polymerase sigma factors"/>
    <property type="match status" value="1"/>
</dbReference>
<dbReference type="STRING" id="1503961.SAMN05421736_13015"/>
<evidence type="ECO:0000256" key="2">
    <source>
        <dbReference type="ARBA" id="ARBA00023015"/>
    </source>
</evidence>
<dbReference type="Gene3D" id="1.10.1740.10">
    <property type="match status" value="1"/>
</dbReference>
<dbReference type="InterPro" id="IPR014284">
    <property type="entry name" value="RNA_pol_sigma-70_dom"/>
</dbReference>
<protein>
    <recommendedName>
        <fullName evidence="6">RNA polymerase sigma factor</fullName>
    </recommendedName>
</protein>
<dbReference type="InterPro" id="IPR039425">
    <property type="entry name" value="RNA_pol_sigma-70-like"/>
</dbReference>
<dbReference type="OrthoDB" id="9794508at2"/>
<evidence type="ECO:0000313" key="10">
    <source>
        <dbReference type="Proteomes" id="UP000198935"/>
    </source>
</evidence>
<comment type="similarity">
    <text evidence="1 6">Belongs to the sigma-70 factor family. ECF subfamily.</text>
</comment>
<dbReference type="EMBL" id="FNPI01000030">
    <property type="protein sequence ID" value="SDZ67562.1"/>
    <property type="molecule type" value="Genomic_DNA"/>
</dbReference>
<dbReference type="GO" id="GO:0003677">
    <property type="term" value="F:DNA binding"/>
    <property type="evidence" value="ECO:0007669"/>
    <property type="project" value="UniProtKB-KW"/>
</dbReference>
<dbReference type="NCBIfam" id="TIGR02937">
    <property type="entry name" value="sigma70-ECF"/>
    <property type="match status" value="1"/>
</dbReference>
<evidence type="ECO:0000259" key="7">
    <source>
        <dbReference type="Pfam" id="PF04542"/>
    </source>
</evidence>
<dbReference type="AlphaFoldDB" id="A0A1H3UYP3"/>
<evidence type="ECO:0000256" key="5">
    <source>
        <dbReference type="ARBA" id="ARBA00023163"/>
    </source>
</evidence>
<feature type="domain" description="RNA polymerase sigma factor 70 region 4 type 2" evidence="8">
    <location>
        <begin position="119"/>
        <end position="170"/>
    </location>
</feature>
<feature type="domain" description="RNA polymerase sigma-70 region 2" evidence="7">
    <location>
        <begin position="18"/>
        <end position="82"/>
    </location>
</feature>
<dbReference type="InterPro" id="IPR013324">
    <property type="entry name" value="RNA_pol_sigma_r3/r4-like"/>
</dbReference>
<evidence type="ECO:0000256" key="4">
    <source>
        <dbReference type="ARBA" id="ARBA00023125"/>
    </source>
</evidence>
<dbReference type="InterPro" id="IPR013249">
    <property type="entry name" value="RNA_pol_sigma70_r4_t2"/>
</dbReference>
<dbReference type="InterPro" id="IPR000838">
    <property type="entry name" value="RNA_pol_sigma70_ECF_CS"/>
</dbReference>
<evidence type="ECO:0000256" key="1">
    <source>
        <dbReference type="ARBA" id="ARBA00010641"/>
    </source>
</evidence>
<dbReference type="CDD" id="cd06171">
    <property type="entry name" value="Sigma70_r4"/>
    <property type="match status" value="1"/>
</dbReference>
<evidence type="ECO:0000256" key="3">
    <source>
        <dbReference type="ARBA" id="ARBA00023082"/>
    </source>
</evidence>
<dbReference type="InterPro" id="IPR036388">
    <property type="entry name" value="WH-like_DNA-bd_sf"/>
</dbReference>
<dbReference type="Pfam" id="PF08281">
    <property type="entry name" value="Sigma70_r4_2"/>
    <property type="match status" value="1"/>
</dbReference>
<dbReference type="PANTHER" id="PTHR43133:SF60">
    <property type="entry name" value="RNA POLYMERASE SIGMA FACTOR SIGV"/>
    <property type="match status" value="1"/>
</dbReference>
<organism evidence="9 10">
    <name type="scientific">Evansella caseinilytica</name>
    <dbReference type="NCBI Taxonomy" id="1503961"/>
    <lineage>
        <taxon>Bacteria</taxon>
        <taxon>Bacillati</taxon>
        <taxon>Bacillota</taxon>
        <taxon>Bacilli</taxon>
        <taxon>Bacillales</taxon>
        <taxon>Bacillaceae</taxon>
        <taxon>Evansella</taxon>
    </lineage>
</organism>
<dbReference type="InterPro" id="IPR013325">
    <property type="entry name" value="RNA_pol_sigma_r2"/>
</dbReference>
<evidence type="ECO:0000259" key="8">
    <source>
        <dbReference type="Pfam" id="PF08281"/>
    </source>
</evidence>
<dbReference type="GO" id="GO:0006352">
    <property type="term" value="P:DNA-templated transcription initiation"/>
    <property type="evidence" value="ECO:0007669"/>
    <property type="project" value="InterPro"/>
</dbReference>
<dbReference type="Pfam" id="PF04542">
    <property type="entry name" value="Sigma70_r2"/>
    <property type="match status" value="1"/>
</dbReference>
<reference evidence="10" key="1">
    <citation type="submission" date="2016-10" db="EMBL/GenBank/DDBJ databases">
        <authorList>
            <person name="Varghese N."/>
            <person name="Submissions S."/>
        </authorList>
    </citation>
    <scope>NUCLEOTIDE SEQUENCE [LARGE SCALE GENOMIC DNA]</scope>
    <source>
        <strain evidence="10">SP</strain>
    </source>
</reference>
<proteinExistence type="inferred from homology"/>
<dbReference type="SUPFAM" id="SSF88946">
    <property type="entry name" value="Sigma2 domain of RNA polymerase sigma factors"/>
    <property type="match status" value="1"/>
</dbReference>
<sequence>MDLIERLRNKEEDALRELMNRFGDMLLRTAILLVKDPHVAEEVVQDTFIAAFQKINQLHDKDKLKSWLVKITMNGCRARMRTWTWKHIFVYKDGDEVGGVADDGLRPEELAEIAFRNSNLHAAIQQLPYKYREVVALYYFHELSVREIGNMLSAKESTVKTRLARGRHHLKQRLQTGGETIGPTAAAKGYQ</sequence>
<keyword evidence="4 6" id="KW-0238">DNA-binding</keyword>
<accession>A0A1H3UYP3</accession>
<dbReference type="GO" id="GO:0006950">
    <property type="term" value="P:response to stress"/>
    <property type="evidence" value="ECO:0007669"/>
    <property type="project" value="UniProtKB-ARBA"/>
</dbReference>
<keyword evidence="10" id="KW-1185">Reference proteome</keyword>
<dbReference type="PANTHER" id="PTHR43133">
    <property type="entry name" value="RNA POLYMERASE ECF-TYPE SIGMA FACTO"/>
    <property type="match status" value="1"/>
</dbReference>
<keyword evidence="5 6" id="KW-0804">Transcription</keyword>
<keyword evidence="2 6" id="KW-0805">Transcription regulation</keyword>
<dbReference type="InterPro" id="IPR007627">
    <property type="entry name" value="RNA_pol_sigma70_r2"/>
</dbReference>
<name>A0A1H3UYP3_9BACI</name>